<name>A0ACC3DAR3_9PEZI</name>
<sequence length="178" mass="19612">MTSVDFPWLAQDEWARDELKRRQNLDNDGAEIELANNTLNALYDALVKEAIISDNEVTALEDDNANNDLDAEVLDGENSALIQRCVREPRGISALAVFTQSTSVGPIIANSTHVPLANGVVSKKVNLKKLIVSDKTSRVFHSTQNGHALIANMILYWMRAHNAQSQVTNVVFQATGIR</sequence>
<proteinExistence type="predicted"/>
<reference evidence="1" key="1">
    <citation type="submission" date="2024-09" db="EMBL/GenBank/DDBJ databases">
        <title>Black Yeasts Isolated from many extreme environments.</title>
        <authorList>
            <person name="Coleine C."/>
            <person name="Stajich J.E."/>
            <person name="Selbmann L."/>
        </authorList>
    </citation>
    <scope>NUCLEOTIDE SEQUENCE</scope>
    <source>
        <strain evidence="1">CCFEE 5737</strain>
    </source>
</reference>
<dbReference type="Proteomes" id="UP001186974">
    <property type="component" value="Unassembled WGS sequence"/>
</dbReference>
<evidence type="ECO:0000313" key="1">
    <source>
        <dbReference type="EMBL" id="KAK3064497.1"/>
    </source>
</evidence>
<protein>
    <submittedName>
        <fullName evidence="1">Uncharacterized protein</fullName>
    </submittedName>
</protein>
<evidence type="ECO:0000313" key="2">
    <source>
        <dbReference type="Proteomes" id="UP001186974"/>
    </source>
</evidence>
<dbReference type="EMBL" id="JAWDJW010006497">
    <property type="protein sequence ID" value="KAK3064497.1"/>
    <property type="molecule type" value="Genomic_DNA"/>
</dbReference>
<organism evidence="1 2">
    <name type="scientific">Coniosporium uncinatum</name>
    <dbReference type="NCBI Taxonomy" id="93489"/>
    <lineage>
        <taxon>Eukaryota</taxon>
        <taxon>Fungi</taxon>
        <taxon>Dikarya</taxon>
        <taxon>Ascomycota</taxon>
        <taxon>Pezizomycotina</taxon>
        <taxon>Dothideomycetes</taxon>
        <taxon>Dothideomycetes incertae sedis</taxon>
        <taxon>Coniosporium</taxon>
    </lineage>
</organism>
<gene>
    <name evidence="1" type="ORF">LTS18_006688</name>
</gene>
<accession>A0ACC3DAR3</accession>
<comment type="caution">
    <text evidence="1">The sequence shown here is derived from an EMBL/GenBank/DDBJ whole genome shotgun (WGS) entry which is preliminary data.</text>
</comment>
<keyword evidence="2" id="KW-1185">Reference proteome</keyword>